<evidence type="ECO:0000313" key="4">
    <source>
        <dbReference type="Proteomes" id="UP000182652"/>
    </source>
</evidence>
<proteinExistence type="predicted"/>
<dbReference type="InterPro" id="IPR012495">
    <property type="entry name" value="TadE-like_dom"/>
</dbReference>
<dbReference type="AlphaFoldDB" id="A0A1H4LBV4"/>
<gene>
    <name evidence="3" type="ORF">SAMN04489745_0953</name>
</gene>
<organism evidence="3 4">
    <name type="scientific">Arthrobacter woluwensis</name>
    <dbReference type="NCBI Taxonomy" id="156980"/>
    <lineage>
        <taxon>Bacteria</taxon>
        <taxon>Bacillati</taxon>
        <taxon>Actinomycetota</taxon>
        <taxon>Actinomycetes</taxon>
        <taxon>Micrococcales</taxon>
        <taxon>Micrococcaceae</taxon>
        <taxon>Arthrobacter</taxon>
    </lineage>
</organism>
<keyword evidence="4" id="KW-1185">Reference proteome</keyword>
<keyword evidence="1" id="KW-0812">Transmembrane</keyword>
<reference evidence="3 4" key="1">
    <citation type="submission" date="2016-10" db="EMBL/GenBank/DDBJ databases">
        <authorList>
            <person name="de Groot N.N."/>
        </authorList>
    </citation>
    <scope>NUCLEOTIDE SEQUENCE [LARGE SCALE GENOMIC DNA]</scope>
    <source>
        <strain evidence="3 4">DSM 10495</strain>
    </source>
</reference>
<sequence>MSDHRARPRTYDERGSVTAEFSVTLPVVVFLLAVLLGAGSAAMQQVRLEEAARAAARSLARGDTQDVAKAGTLRLAGGRAWLEIQDDGGGFVRATVRAPAPGVLGTAVPWIQSAQSTAAREDTGGDP</sequence>
<accession>A0A1H4LBV4</accession>
<keyword evidence="1" id="KW-0472">Membrane</keyword>
<protein>
    <submittedName>
        <fullName evidence="3">TadE-like protein</fullName>
    </submittedName>
</protein>
<dbReference type="NCBIfam" id="NF041390">
    <property type="entry name" value="TadE_Rv3655c"/>
    <property type="match status" value="1"/>
</dbReference>
<evidence type="ECO:0000259" key="2">
    <source>
        <dbReference type="Pfam" id="PF07811"/>
    </source>
</evidence>
<dbReference type="InterPro" id="IPR049790">
    <property type="entry name" value="Rv3655c/TadE"/>
</dbReference>
<keyword evidence="1" id="KW-1133">Transmembrane helix</keyword>
<feature type="domain" description="TadE-like" evidence="2">
    <location>
        <begin position="15"/>
        <end position="57"/>
    </location>
</feature>
<dbReference type="Proteomes" id="UP000182652">
    <property type="component" value="Unassembled WGS sequence"/>
</dbReference>
<dbReference type="STRING" id="156980.SAMN04489745_0953"/>
<dbReference type="EMBL" id="FNSN01000003">
    <property type="protein sequence ID" value="SEB68229.1"/>
    <property type="molecule type" value="Genomic_DNA"/>
</dbReference>
<evidence type="ECO:0000313" key="3">
    <source>
        <dbReference type="EMBL" id="SEB68229.1"/>
    </source>
</evidence>
<evidence type="ECO:0000256" key="1">
    <source>
        <dbReference type="SAM" id="Phobius"/>
    </source>
</evidence>
<dbReference type="Pfam" id="PF07811">
    <property type="entry name" value="TadE"/>
    <property type="match status" value="1"/>
</dbReference>
<feature type="transmembrane region" description="Helical" evidence="1">
    <location>
        <begin position="21"/>
        <end position="43"/>
    </location>
</feature>
<name>A0A1H4LBV4_9MICC</name>